<reference evidence="1 2" key="1">
    <citation type="submission" date="2018-06" db="EMBL/GenBank/DDBJ databases">
        <authorList>
            <consortium name="Pathogen Informatics"/>
            <person name="Doyle S."/>
        </authorList>
    </citation>
    <scope>NUCLEOTIDE SEQUENCE [LARGE SCALE GENOMIC DNA]</scope>
    <source>
        <strain evidence="1 2">NCTC10638</strain>
    </source>
</reference>
<accession>A0A378N7I0</accession>
<organism evidence="1 2">
    <name type="scientific">Mannheimia haemolytica</name>
    <name type="common">Pasteurella haemolytica</name>
    <dbReference type="NCBI Taxonomy" id="75985"/>
    <lineage>
        <taxon>Bacteria</taxon>
        <taxon>Pseudomonadati</taxon>
        <taxon>Pseudomonadota</taxon>
        <taxon>Gammaproteobacteria</taxon>
        <taxon>Pasteurellales</taxon>
        <taxon>Pasteurellaceae</taxon>
        <taxon>Mannheimia</taxon>
    </lineage>
</organism>
<protein>
    <submittedName>
        <fullName evidence="1">Uncharacterized protein</fullName>
    </submittedName>
</protein>
<sequence>MLYLYSLEDEFYYLIQRMKDLMPLHYHKNNADISQKNQMELPDK</sequence>
<gene>
    <name evidence="1" type="ORF">NCTC10638_03584</name>
</gene>
<evidence type="ECO:0000313" key="2">
    <source>
        <dbReference type="Proteomes" id="UP000254802"/>
    </source>
</evidence>
<name>A0A378N7I0_MANHA</name>
<proteinExistence type="predicted"/>
<evidence type="ECO:0000313" key="1">
    <source>
        <dbReference type="EMBL" id="STY64403.1"/>
    </source>
</evidence>
<dbReference type="AlphaFoldDB" id="A0A378N7I0"/>
<dbReference type="EMBL" id="UGPN01000002">
    <property type="protein sequence ID" value="STY64403.1"/>
    <property type="molecule type" value="Genomic_DNA"/>
</dbReference>
<dbReference type="Proteomes" id="UP000254802">
    <property type="component" value="Unassembled WGS sequence"/>
</dbReference>